<name>A0ABS2SNT9_9BACI</name>
<evidence type="ECO:0000313" key="3">
    <source>
        <dbReference type="Proteomes" id="UP001179280"/>
    </source>
</evidence>
<evidence type="ECO:0000256" key="1">
    <source>
        <dbReference type="SAM" id="Phobius"/>
    </source>
</evidence>
<feature type="transmembrane region" description="Helical" evidence="1">
    <location>
        <begin position="39"/>
        <end position="56"/>
    </location>
</feature>
<keyword evidence="1" id="KW-1133">Transmembrane helix</keyword>
<keyword evidence="1" id="KW-0472">Membrane</keyword>
<keyword evidence="3" id="KW-1185">Reference proteome</keyword>
<reference evidence="2" key="1">
    <citation type="submission" date="2021-01" db="EMBL/GenBank/DDBJ databases">
        <title>Genomic Encyclopedia of Type Strains, Phase IV (KMG-IV): sequencing the most valuable type-strain genomes for metagenomic binning, comparative biology and taxonomic classification.</title>
        <authorList>
            <person name="Goeker M."/>
        </authorList>
    </citation>
    <scope>NUCLEOTIDE SEQUENCE</scope>
    <source>
        <strain evidence="2">DSM 21943</strain>
    </source>
</reference>
<dbReference type="RefSeq" id="WP_204464038.1">
    <property type="nucleotide sequence ID" value="NZ_JAFBCV010000001.1"/>
</dbReference>
<feature type="transmembrane region" description="Helical" evidence="1">
    <location>
        <begin position="7"/>
        <end position="27"/>
    </location>
</feature>
<organism evidence="2 3">
    <name type="scientific">Shouchella xiaoxiensis</name>
    <dbReference type="NCBI Taxonomy" id="766895"/>
    <lineage>
        <taxon>Bacteria</taxon>
        <taxon>Bacillati</taxon>
        <taxon>Bacillota</taxon>
        <taxon>Bacilli</taxon>
        <taxon>Bacillales</taxon>
        <taxon>Bacillaceae</taxon>
        <taxon>Shouchella</taxon>
    </lineage>
</organism>
<comment type="caution">
    <text evidence="2">The sequence shown here is derived from an EMBL/GenBank/DDBJ whole genome shotgun (WGS) entry which is preliminary data.</text>
</comment>
<dbReference type="Proteomes" id="UP001179280">
    <property type="component" value="Unassembled WGS sequence"/>
</dbReference>
<keyword evidence="1" id="KW-0812">Transmembrane</keyword>
<dbReference type="EMBL" id="JAFBCV010000001">
    <property type="protein sequence ID" value="MBM7837175.1"/>
    <property type="molecule type" value="Genomic_DNA"/>
</dbReference>
<gene>
    <name evidence="2" type="ORF">JOC54_000406</name>
</gene>
<protein>
    <submittedName>
        <fullName evidence="2">Uncharacterized protein</fullName>
    </submittedName>
</protein>
<evidence type="ECO:0000313" key="2">
    <source>
        <dbReference type="EMBL" id="MBM7837175.1"/>
    </source>
</evidence>
<proteinExistence type="predicted"/>
<accession>A0ABS2SNT9</accession>
<sequence>MNRKDWFLFLAFFLATFVFGLLTRMILQDDLNAKAIWPVHLVFSIIVALMFTFITIPNERKKK</sequence>